<protein>
    <recommendedName>
        <fullName evidence="4">DUF2239 domain-containing protein</fullName>
    </recommendedName>
</protein>
<comment type="caution">
    <text evidence="2">The sequence shown here is derived from an EMBL/GenBank/DDBJ whole genome shotgun (WGS) entry which is preliminary data.</text>
</comment>
<dbReference type="Proteomes" id="UP000590740">
    <property type="component" value="Unassembled WGS sequence"/>
</dbReference>
<dbReference type="Pfam" id="PF09998">
    <property type="entry name" value="DUF2239"/>
    <property type="match status" value="1"/>
</dbReference>
<dbReference type="InterPro" id="IPR018715">
    <property type="entry name" value="DUF2239"/>
</dbReference>
<accession>A0A7W8DI53</accession>
<sequence length="217" mass="24261">MLEAATHLSFSTFQGYNRIATGGLLQNALALKRALEGLPQEPVLIFDDATGRMVEVDTRGTDKEVEARLLARFSKTESTPAVEGPVETAAPRGRGRPRLGVVPREITLLPRHWEWLDTQPGGASVALRKLVEEARRQGSEKDQARKAQERAYHFMVALAGDLPGFEEAARALFAHDAQRLHENLSTWPRDVSDHVMKLAWGEEWQTLIQRKMEGMQA</sequence>
<feature type="region of interest" description="Disordered" evidence="1">
    <location>
        <begin position="76"/>
        <end position="97"/>
    </location>
</feature>
<name>A0A7W8DI53_9BACT</name>
<keyword evidence="3" id="KW-1185">Reference proteome</keyword>
<evidence type="ECO:0000313" key="2">
    <source>
        <dbReference type="EMBL" id="MBB5030575.1"/>
    </source>
</evidence>
<evidence type="ECO:0000313" key="3">
    <source>
        <dbReference type="Proteomes" id="UP000590740"/>
    </source>
</evidence>
<organism evidence="2 3">
    <name type="scientific">Prosthecobacter vanneervenii</name>
    <dbReference type="NCBI Taxonomy" id="48466"/>
    <lineage>
        <taxon>Bacteria</taxon>
        <taxon>Pseudomonadati</taxon>
        <taxon>Verrucomicrobiota</taxon>
        <taxon>Verrucomicrobiia</taxon>
        <taxon>Verrucomicrobiales</taxon>
        <taxon>Verrucomicrobiaceae</taxon>
        <taxon>Prosthecobacter</taxon>
    </lineage>
</organism>
<evidence type="ECO:0008006" key="4">
    <source>
        <dbReference type="Google" id="ProtNLM"/>
    </source>
</evidence>
<proteinExistence type="predicted"/>
<dbReference type="EMBL" id="JACHIG010000001">
    <property type="protein sequence ID" value="MBB5030575.1"/>
    <property type="molecule type" value="Genomic_DNA"/>
</dbReference>
<gene>
    <name evidence="2" type="ORF">HNQ65_000129</name>
</gene>
<dbReference type="RefSeq" id="WP_184337356.1">
    <property type="nucleotide sequence ID" value="NZ_JACHIG010000001.1"/>
</dbReference>
<reference evidence="2 3" key="1">
    <citation type="submission" date="2020-08" db="EMBL/GenBank/DDBJ databases">
        <title>Genomic Encyclopedia of Type Strains, Phase IV (KMG-IV): sequencing the most valuable type-strain genomes for metagenomic binning, comparative biology and taxonomic classification.</title>
        <authorList>
            <person name="Goeker M."/>
        </authorList>
    </citation>
    <scope>NUCLEOTIDE SEQUENCE [LARGE SCALE GENOMIC DNA]</scope>
    <source>
        <strain evidence="2 3">DSM 12252</strain>
    </source>
</reference>
<dbReference type="AlphaFoldDB" id="A0A7W8DI53"/>
<evidence type="ECO:0000256" key="1">
    <source>
        <dbReference type="SAM" id="MobiDB-lite"/>
    </source>
</evidence>